<feature type="transmembrane region" description="Helical" evidence="1">
    <location>
        <begin position="469"/>
        <end position="488"/>
    </location>
</feature>
<feature type="transmembrane region" description="Helical" evidence="1">
    <location>
        <begin position="422"/>
        <end position="449"/>
    </location>
</feature>
<keyword evidence="1" id="KW-0472">Membrane</keyword>
<comment type="caution">
    <text evidence="2">The sequence shown here is derived from an EMBL/GenBank/DDBJ whole genome shotgun (WGS) entry which is preliminary data.</text>
</comment>
<gene>
    <name evidence="2" type="ORF">JIN84_07850</name>
</gene>
<sequence length="678" mass="75257">MDDPKTRFIEAAVRTISGNTESRLAVSRFLEDRLEEGGVQAEQAIKRWDELDALRRFPIWRITLFGVLLAVSAIVLTKSYSEWQQLRSISKSISAMVGGAILSEEEPLSLGKKSLTADERLILFGDETQSSKTGKAKAIWDRHPDSPAYFAQYAEAFLSENEKLPDDFLDTARRLDPENAWFLYLAAGVEARDCVKKKDRSAEQKAAGKAPEWEILNAGSLGEAMRLFHEARNLKNCDGYKSLLMREKIPLLAQDNKIELFGAVGYVAGTSASDLISLRKLGEAISAQAGHFASENGTTGFRELMADSEAFNHKVLSMESNTLVEVLVYRAIIVTACRGFAGAAKVLGLQPEAERYQAVDDRLREARESLKNRDLLIDGHDFKKKAGIFEGLTTPMVHRQVVNPPPITDEDLKPGRLLEHEIISMLCACAVYMFLGGFLGLVWISGFFRKTPIRRLAARFESLMRPIDWMWVIGAGVVLPILLVMILNRHTPLGGRDFSVVALRFLPPLASFNGLGLLLLILPILIIRWRLSEKCGSFGLVWRHSWIGWIAAGSCLPHMMVAGYAAPLGMIKWVNVAALILLVPHLWLVAVGIRACFVGPTCSLMSATVARMLVPTYASAMLLMIGLVPVFKACEAYWFRREAALVLDAKFPGMGTYEYKVAVQLQKETRAQLEGVVK</sequence>
<dbReference type="AlphaFoldDB" id="A0A934QZD6"/>
<dbReference type="RefSeq" id="WP_200350487.1">
    <property type="nucleotide sequence ID" value="NZ_BAABHZ010000008.1"/>
</dbReference>
<feature type="transmembrane region" description="Helical" evidence="1">
    <location>
        <begin position="573"/>
        <end position="593"/>
    </location>
</feature>
<keyword evidence="3" id="KW-1185">Reference proteome</keyword>
<feature type="transmembrane region" description="Helical" evidence="1">
    <location>
        <begin position="546"/>
        <end position="566"/>
    </location>
</feature>
<keyword evidence="1" id="KW-1133">Transmembrane helix</keyword>
<feature type="transmembrane region" description="Helical" evidence="1">
    <location>
        <begin position="500"/>
        <end position="526"/>
    </location>
</feature>
<keyword evidence="1" id="KW-0812">Transmembrane</keyword>
<evidence type="ECO:0000256" key="1">
    <source>
        <dbReference type="SAM" id="Phobius"/>
    </source>
</evidence>
<evidence type="ECO:0000313" key="3">
    <source>
        <dbReference type="Proteomes" id="UP000600139"/>
    </source>
</evidence>
<dbReference type="Proteomes" id="UP000600139">
    <property type="component" value="Unassembled WGS sequence"/>
</dbReference>
<feature type="transmembrane region" description="Helical" evidence="1">
    <location>
        <begin position="59"/>
        <end position="77"/>
    </location>
</feature>
<evidence type="ECO:0000313" key="2">
    <source>
        <dbReference type="EMBL" id="MBK1815523.1"/>
    </source>
</evidence>
<proteinExistence type="predicted"/>
<accession>A0A934QZD6</accession>
<organism evidence="2 3">
    <name type="scientific">Luteolibacter yonseiensis</name>
    <dbReference type="NCBI Taxonomy" id="1144680"/>
    <lineage>
        <taxon>Bacteria</taxon>
        <taxon>Pseudomonadati</taxon>
        <taxon>Verrucomicrobiota</taxon>
        <taxon>Verrucomicrobiia</taxon>
        <taxon>Verrucomicrobiales</taxon>
        <taxon>Verrucomicrobiaceae</taxon>
        <taxon>Luteolibacter</taxon>
    </lineage>
</organism>
<reference evidence="2" key="1">
    <citation type="submission" date="2021-01" db="EMBL/GenBank/DDBJ databases">
        <title>Modified the classification status of verrucomicrobia.</title>
        <authorList>
            <person name="Feng X."/>
        </authorList>
    </citation>
    <scope>NUCLEOTIDE SEQUENCE</scope>
    <source>
        <strain evidence="2">JCM 18052</strain>
    </source>
</reference>
<dbReference type="EMBL" id="JAENIK010000009">
    <property type="protein sequence ID" value="MBK1815523.1"/>
    <property type="molecule type" value="Genomic_DNA"/>
</dbReference>
<feature type="transmembrane region" description="Helical" evidence="1">
    <location>
        <begin position="613"/>
        <end position="631"/>
    </location>
</feature>
<protein>
    <submittedName>
        <fullName evidence="2">Uncharacterized protein</fullName>
    </submittedName>
</protein>
<name>A0A934QZD6_9BACT</name>